<accession>A0A948T2Z1</accession>
<evidence type="ECO:0000313" key="2">
    <source>
        <dbReference type="Proteomes" id="UP000713596"/>
    </source>
</evidence>
<feature type="non-terminal residue" evidence="1">
    <location>
        <position position="1"/>
    </location>
</feature>
<sequence>VDSDVQTTWNVIPALPHKDGTLLELSGILGILNTYDVLDFNLTPTEDGYTYEITRHYGDGSSQKIVVNAVFSQAGDGGQIEVLCDGKKKEQVGTVGTESGVYVAPDFLRYVLQIDTDYYPDSGLVVFVSDNLDFFSPEFACVDNRANVNNSDDADSTVTPGALNGTDSSVLEQFYGEDYDEGELTEETIQAYYDYAYQEAIEEYGLTDEYAKVFAQTMVDEHINNSKERAETLARQEEIQKQIEAEREAERQQIRDEWNSEYGIGGLTLDEYYELSDDEQIDYMHKVAALKGGQG</sequence>
<dbReference type="Proteomes" id="UP000713596">
    <property type="component" value="Unassembled WGS sequence"/>
</dbReference>
<dbReference type="AlphaFoldDB" id="A0A948T2Z1"/>
<comment type="caution">
    <text evidence="1">The sequence shown here is derived from an EMBL/GenBank/DDBJ whole genome shotgun (WGS) entry which is preliminary data.</text>
</comment>
<organism evidence="1 2">
    <name type="scientific">Candidatus Allofournierella pullistercoris</name>
    <dbReference type="NCBI Taxonomy" id="2838597"/>
    <lineage>
        <taxon>Bacteria</taxon>
        <taxon>Bacillati</taxon>
        <taxon>Bacillota</taxon>
        <taxon>Clostridia</taxon>
        <taxon>Eubacteriales</taxon>
        <taxon>Oscillospiraceae</taxon>
        <taxon>Allofournierella</taxon>
    </lineage>
</organism>
<reference evidence="1" key="1">
    <citation type="journal article" date="2021" name="PeerJ">
        <title>Extensive microbial diversity within the chicken gut microbiome revealed by metagenomics and culture.</title>
        <authorList>
            <person name="Gilroy R."/>
            <person name="Ravi A."/>
            <person name="Getino M."/>
            <person name="Pursley I."/>
            <person name="Horton D.L."/>
            <person name="Alikhan N.F."/>
            <person name="Baker D."/>
            <person name="Gharbi K."/>
            <person name="Hall N."/>
            <person name="Watson M."/>
            <person name="Adriaenssens E.M."/>
            <person name="Foster-Nyarko E."/>
            <person name="Jarju S."/>
            <person name="Secka A."/>
            <person name="Antonio M."/>
            <person name="Oren A."/>
            <person name="Chaudhuri R.R."/>
            <person name="La Ragione R."/>
            <person name="Hildebrand F."/>
            <person name="Pallen M.J."/>
        </authorList>
    </citation>
    <scope>NUCLEOTIDE SEQUENCE</scope>
    <source>
        <strain evidence="1">B5_2728</strain>
    </source>
</reference>
<reference evidence="1" key="2">
    <citation type="submission" date="2021-04" db="EMBL/GenBank/DDBJ databases">
        <authorList>
            <person name="Gilroy R."/>
        </authorList>
    </citation>
    <scope>NUCLEOTIDE SEQUENCE</scope>
    <source>
        <strain evidence="1">B5_2728</strain>
    </source>
</reference>
<name>A0A948T2Z1_9FIRM</name>
<protein>
    <submittedName>
        <fullName evidence="1">Uncharacterized protein</fullName>
    </submittedName>
</protein>
<evidence type="ECO:0000313" key="1">
    <source>
        <dbReference type="EMBL" id="MBU3806266.1"/>
    </source>
</evidence>
<gene>
    <name evidence="1" type="ORF">H9882_05170</name>
</gene>
<proteinExistence type="predicted"/>
<dbReference type="EMBL" id="JAHLFP010000041">
    <property type="protein sequence ID" value="MBU3806266.1"/>
    <property type="molecule type" value="Genomic_DNA"/>
</dbReference>